<organism evidence="1 2">
    <name type="scientific">Psylliodes chrysocephalus</name>
    <dbReference type="NCBI Taxonomy" id="3402493"/>
    <lineage>
        <taxon>Eukaryota</taxon>
        <taxon>Metazoa</taxon>
        <taxon>Ecdysozoa</taxon>
        <taxon>Arthropoda</taxon>
        <taxon>Hexapoda</taxon>
        <taxon>Insecta</taxon>
        <taxon>Pterygota</taxon>
        <taxon>Neoptera</taxon>
        <taxon>Endopterygota</taxon>
        <taxon>Coleoptera</taxon>
        <taxon>Polyphaga</taxon>
        <taxon>Cucujiformia</taxon>
        <taxon>Chrysomeloidea</taxon>
        <taxon>Chrysomelidae</taxon>
        <taxon>Galerucinae</taxon>
        <taxon>Alticini</taxon>
        <taxon>Psylliodes</taxon>
    </lineage>
</organism>
<reference evidence="1" key="1">
    <citation type="submission" date="2022-01" db="EMBL/GenBank/DDBJ databases">
        <authorList>
            <person name="King R."/>
        </authorList>
    </citation>
    <scope>NUCLEOTIDE SEQUENCE</scope>
</reference>
<dbReference type="PANTHER" id="PTHR31511:SF12">
    <property type="entry name" value="RHO TERMINATION FACTOR N-TERMINAL DOMAIN-CONTAINING PROTEIN"/>
    <property type="match status" value="1"/>
</dbReference>
<dbReference type="EMBL" id="OV651814">
    <property type="protein sequence ID" value="CAH1106041.1"/>
    <property type="molecule type" value="Genomic_DNA"/>
</dbReference>
<dbReference type="Proteomes" id="UP001153636">
    <property type="component" value="Chromosome 2"/>
</dbReference>
<dbReference type="SUPFAM" id="SSF56672">
    <property type="entry name" value="DNA/RNA polymerases"/>
    <property type="match status" value="1"/>
</dbReference>
<dbReference type="AlphaFoldDB" id="A0A9P0GCM3"/>
<proteinExistence type="predicted"/>
<dbReference type="Gene3D" id="3.90.1600.10">
    <property type="entry name" value="Palm domain of DNA polymerase"/>
    <property type="match status" value="1"/>
</dbReference>
<name>A0A9P0GCM3_9CUCU</name>
<dbReference type="GO" id="GO:0071897">
    <property type="term" value="P:DNA biosynthetic process"/>
    <property type="evidence" value="ECO:0007669"/>
    <property type="project" value="UniProtKB-ARBA"/>
</dbReference>
<sequence length="174" mass="20110">MNNAVFGKTMENIRKRVNIRLLTEWSGRYGDEAYISKPEFKNCAIFNENLVAVELRKLQVYLNKPIYVGQAILDLAKTTIYDFHYGYMISAFGDNGSVLYTDTDSLIYEIRNQDPYEIIKRDCYTHFDTSDYPSNNIYNIPLVNKKVLGMMKDENNGVPMTDYVGLGLNCTPRR</sequence>
<evidence type="ECO:0000313" key="1">
    <source>
        <dbReference type="EMBL" id="CAH1106041.1"/>
    </source>
</evidence>
<gene>
    <name evidence="1" type="ORF">PSYICH_LOCUS7742</name>
</gene>
<keyword evidence="2" id="KW-1185">Reference proteome</keyword>
<dbReference type="OrthoDB" id="6602337at2759"/>
<evidence type="ECO:0000313" key="2">
    <source>
        <dbReference type="Proteomes" id="UP001153636"/>
    </source>
</evidence>
<protein>
    <submittedName>
        <fullName evidence="1">Uncharacterized protein</fullName>
    </submittedName>
</protein>
<dbReference type="PANTHER" id="PTHR31511">
    <property type="entry name" value="PROTEIN CBG23764"/>
    <property type="match status" value="1"/>
</dbReference>
<dbReference type="InterPro" id="IPR043502">
    <property type="entry name" value="DNA/RNA_pol_sf"/>
</dbReference>
<accession>A0A9P0GCM3</accession>
<dbReference type="InterPro" id="IPR023211">
    <property type="entry name" value="DNA_pol_palm_dom_sf"/>
</dbReference>